<keyword evidence="5" id="KW-1185">Reference proteome</keyword>
<evidence type="ECO:0000259" key="2">
    <source>
        <dbReference type="Pfam" id="PF05299"/>
    </source>
</evidence>
<evidence type="ECO:0000256" key="1">
    <source>
        <dbReference type="SAM" id="Phobius"/>
    </source>
</evidence>
<comment type="caution">
    <text evidence="4">The sequence shown here is derived from an EMBL/GenBank/DDBJ whole genome shotgun (WGS) entry which is preliminary data.</text>
</comment>
<gene>
    <name evidence="4" type="ORF">A3860_21630</name>
</gene>
<dbReference type="Gene3D" id="2.60.40.3650">
    <property type="match status" value="1"/>
</dbReference>
<keyword evidence="1" id="KW-1133">Transmembrane helix</keyword>
<dbReference type="Pfam" id="PF05299">
    <property type="entry name" value="Peptidase_M61"/>
    <property type="match status" value="1"/>
</dbReference>
<sequence length="556" mass="63268">MADRAFCFIQPSIPAVHIKKCTIYNRILYFQYLALKNMKNILLISVLLIYTATGLMAQANTPLVYTIDLTTVKNDKLQVSLNVPPLSKKNLVFAFPKIIPGTYNISDFGKFVSELHAWDRTGKKLAVQHLTKDTWTISNAANLRKITYSVEDIFDTRQKHIIYPMAATNFEAGQDYVLNLPGVVGFFEGFEGLPVHINFKKPLSFYASTAAIPVRTGETEDEFAYNSIHEAYDQPLMYNLPDTATVQAGICSVLVSVYSPNKLVKASSVAGWLSTMLHATLDYLNGKLLVDKYAFIYYFKPESAKHTFPPNLTGALEHTTSSFYYVKVKPEQELKQSIIDMSSHEFLHIITPLTIASKEVKLFNYLQPHLSKHLWLYEGVTEYTAHHIQVKGELITPQEFYDILTEKIATSRKLLNDSLSFTDLSKESAGRYASQFLNVYLKGAMIGACLDIYLLHLSKGTYGLKNLVHELGVKYGRERFFNDDQLFETIVQMTYPEIGQFFTDYVAGARPIPYEYFFDLAGVEYLPKEHLMRPKKNPTPEELVVFNRWLKKDAGE</sequence>
<dbReference type="Pfam" id="PF17899">
    <property type="entry name" value="Peptidase_M61_N"/>
    <property type="match status" value="1"/>
</dbReference>
<protein>
    <recommendedName>
        <fullName evidence="6">Peptidase M61</fullName>
    </recommendedName>
</protein>
<feature type="domain" description="Peptidase M61 catalytic" evidence="2">
    <location>
        <begin position="339"/>
        <end position="445"/>
    </location>
</feature>
<dbReference type="STRING" id="1703345.A3860_21630"/>
<keyword evidence="1" id="KW-0812">Transmembrane</keyword>
<dbReference type="EMBL" id="LVYD01000043">
    <property type="protein sequence ID" value="OQP64023.1"/>
    <property type="molecule type" value="Genomic_DNA"/>
</dbReference>
<dbReference type="SUPFAM" id="SSF55486">
    <property type="entry name" value="Metalloproteases ('zincins'), catalytic domain"/>
    <property type="match status" value="1"/>
</dbReference>
<keyword evidence="1" id="KW-0472">Membrane</keyword>
<accession>A0A1V9G0A1</accession>
<dbReference type="Gene3D" id="1.10.390.10">
    <property type="entry name" value="Neutral Protease Domain 2"/>
    <property type="match status" value="1"/>
</dbReference>
<proteinExistence type="predicted"/>
<dbReference type="InterPro" id="IPR040756">
    <property type="entry name" value="Peptidase_M61_N"/>
</dbReference>
<dbReference type="InterPro" id="IPR027268">
    <property type="entry name" value="Peptidase_M4/M1_CTD_sf"/>
</dbReference>
<evidence type="ECO:0000259" key="3">
    <source>
        <dbReference type="Pfam" id="PF17899"/>
    </source>
</evidence>
<dbReference type="Proteomes" id="UP000192796">
    <property type="component" value="Unassembled WGS sequence"/>
</dbReference>
<dbReference type="InterPro" id="IPR007963">
    <property type="entry name" value="Peptidase_M61_catalytic"/>
</dbReference>
<reference evidence="4 5" key="1">
    <citation type="submission" date="2016-03" db="EMBL/GenBank/DDBJ databases">
        <title>Niastella vici sp. nov., isolated from farmland soil.</title>
        <authorList>
            <person name="Chen L."/>
            <person name="Wang D."/>
            <person name="Yang S."/>
            <person name="Wang G."/>
        </authorList>
    </citation>
    <scope>NUCLEOTIDE SEQUENCE [LARGE SCALE GENOMIC DNA]</scope>
    <source>
        <strain evidence="4 5">DJ57</strain>
    </source>
</reference>
<evidence type="ECO:0000313" key="4">
    <source>
        <dbReference type="EMBL" id="OQP64023.1"/>
    </source>
</evidence>
<organism evidence="4 5">
    <name type="scientific">Niastella vici</name>
    <dbReference type="NCBI Taxonomy" id="1703345"/>
    <lineage>
        <taxon>Bacteria</taxon>
        <taxon>Pseudomonadati</taxon>
        <taxon>Bacteroidota</taxon>
        <taxon>Chitinophagia</taxon>
        <taxon>Chitinophagales</taxon>
        <taxon>Chitinophagaceae</taxon>
        <taxon>Niastella</taxon>
    </lineage>
</organism>
<dbReference type="AlphaFoldDB" id="A0A1V9G0A1"/>
<feature type="transmembrane region" description="Helical" evidence="1">
    <location>
        <begin position="41"/>
        <end position="59"/>
    </location>
</feature>
<name>A0A1V9G0A1_9BACT</name>
<evidence type="ECO:0008006" key="6">
    <source>
        <dbReference type="Google" id="ProtNLM"/>
    </source>
</evidence>
<feature type="domain" description="Peptidase M61 N-terminal" evidence="3">
    <location>
        <begin position="65"/>
        <end position="238"/>
    </location>
</feature>
<evidence type="ECO:0000313" key="5">
    <source>
        <dbReference type="Proteomes" id="UP000192796"/>
    </source>
</evidence>